<dbReference type="EMBL" id="CAUJNA010002345">
    <property type="protein sequence ID" value="CAJ1392505.1"/>
    <property type="molecule type" value="Genomic_DNA"/>
</dbReference>
<comment type="caution">
    <text evidence="3">The sequence shown here is derived from an EMBL/GenBank/DDBJ whole genome shotgun (WGS) entry which is preliminary data.</text>
</comment>
<sequence length="789" mass="89416">LGSMEHRVLSCLLRLCWLTMAAAMTDADSLRCLAERIRAVSKALKRKICAAEAESVATQHATLLTYIWSGYDMGAAASFLRGKRSPERTTEELEDEVTAFFLTTPSQELGTMSMEPSGPNAAHAARRVVEWRLFLWLREQNCKRGVAPSRLQLVRRALLQVPEGLPAELEERVRRPLGGAARAQRKWLRRFRRGWAAKLGQLPSAPPVPVHQLQEKAWALFFGGEAWLQEELAKLKQSRAELRKAARQLSRDDLKLLLDAKEKPEEGVEGFLLWLPGRLAEARGEMPLKLVESLRHTRPAPALERAVNRYQNIVCHRSRAEPQRMHVAKGRSLVAGRLHMHVFMEFKQAVDWTSLQSVLFQGVTPHASPCTARGPSVRDALNRGHFYVFADKQGTLEVATSGWVPWSDYSVKGWWIDNLWTEHKLRHDVYLDYARTRADPRIVNGDPNADPAPAKDPQAFENPCKIRVGFSGRQRQVESVRAYECAAAFQQKQQEIAGRLELLKRPFRPDVLEALRPWANQYAELKMRYKFLVLRGGSQTGKSTLAKSLGDAFGWRPPYVQTVQSAPAPDLKEFQREERGYILFDKVNHMDFVLNERALFQSNNDIHTLGSSRTGIYSYPVLLRPAFVLERAGGFKVLPFYAGSAARREPTEELEDEVTAFFLTTPSQELGTMSMEPSGPNAAHAARRVVEWRLFLWLREQNCKHGVAPSRLQLVRHALLQVPEGLPAELEERVRRPLGGAARAQRKWLRRFRRGWAAKLGQLPIAPPVPVHQLQEKAWALFFGGEEIA</sequence>
<organism evidence="3 4">
    <name type="scientific">Effrenium voratum</name>
    <dbReference type="NCBI Taxonomy" id="2562239"/>
    <lineage>
        <taxon>Eukaryota</taxon>
        <taxon>Sar</taxon>
        <taxon>Alveolata</taxon>
        <taxon>Dinophyceae</taxon>
        <taxon>Suessiales</taxon>
        <taxon>Symbiodiniaceae</taxon>
        <taxon>Effrenium</taxon>
    </lineage>
</organism>
<feature type="chain" id="PRO_5041466118" evidence="2">
    <location>
        <begin position="28"/>
        <end position="789"/>
    </location>
</feature>
<evidence type="ECO:0000256" key="1">
    <source>
        <dbReference type="SAM" id="Coils"/>
    </source>
</evidence>
<keyword evidence="2" id="KW-0732">Signal</keyword>
<evidence type="ECO:0000313" key="4">
    <source>
        <dbReference type="Proteomes" id="UP001178507"/>
    </source>
</evidence>
<evidence type="ECO:0000256" key="2">
    <source>
        <dbReference type="SAM" id="SignalP"/>
    </source>
</evidence>
<feature type="coiled-coil region" evidence="1">
    <location>
        <begin position="225"/>
        <end position="252"/>
    </location>
</feature>
<gene>
    <name evidence="3" type="ORF">EVOR1521_LOCUS17584</name>
</gene>
<name>A0AA36IRU1_9DINO</name>
<keyword evidence="1" id="KW-0175">Coiled coil</keyword>
<accession>A0AA36IRU1</accession>
<dbReference type="Proteomes" id="UP001178507">
    <property type="component" value="Unassembled WGS sequence"/>
</dbReference>
<feature type="non-terminal residue" evidence="3">
    <location>
        <position position="789"/>
    </location>
</feature>
<protein>
    <submittedName>
        <fullName evidence="3">Uncharacterized protein</fullName>
    </submittedName>
</protein>
<keyword evidence="4" id="KW-1185">Reference proteome</keyword>
<feature type="signal peptide" evidence="2">
    <location>
        <begin position="1"/>
        <end position="27"/>
    </location>
</feature>
<evidence type="ECO:0000313" key="3">
    <source>
        <dbReference type="EMBL" id="CAJ1392505.1"/>
    </source>
</evidence>
<reference evidence="3" key="1">
    <citation type="submission" date="2023-08" db="EMBL/GenBank/DDBJ databases">
        <authorList>
            <person name="Chen Y."/>
            <person name="Shah S."/>
            <person name="Dougan E. K."/>
            <person name="Thang M."/>
            <person name="Chan C."/>
        </authorList>
    </citation>
    <scope>NUCLEOTIDE SEQUENCE</scope>
</reference>
<dbReference type="AlphaFoldDB" id="A0AA36IRU1"/>
<proteinExistence type="predicted"/>